<gene>
    <name evidence="2" type="ORF">LSAT_V11C700373640</name>
</gene>
<organism evidence="2 3">
    <name type="scientific">Lactuca sativa</name>
    <name type="common">Garden lettuce</name>
    <dbReference type="NCBI Taxonomy" id="4236"/>
    <lineage>
        <taxon>Eukaryota</taxon>
        <taxon>Viridiplantae</taxon>
        <taxon>Streptophyta</taxon>
        <taxon>Embryophyta</taxon>
        <taxon>Tracheophyta</taxon>
        <taxon>Spermatophyta</taxon>
        <taxon>Magnoliopsida</taxon>
        <taxon>eudicotyledons</taxon>
        <taxon>Gunneridae</taxon>
        <taxon>Pentapetalae</taxon>
        <taxon>asterids</taxon>
        <taxon>campanulids</taxon>
        <taxon>Asterales</taxon>
        <taxon>Asteraceae</taxon>
        <taxon>Cichorioideae</taxon>
        <taxon>Cichorieae</taxon>
        <taxon>Lactucinae</taxon>
        <taxon>Lactuca</taxon>
    </lineage>
</organism>
<name>A0A9R1V1V9_LACSA</name>
<dbReference type="PANTHER" id="PTHR31973">
    <property type="entry name" value="POLYPROTEIN, PUTATIVE-RELATED"/>
    <property type="match status" value="1"/>
</dbReference>
<dbReference type="PANTHER" id="PTHR31973:SF185">
    <property type="entry name" value="TRANSPOSASE, MUDR, PLANT, MULE TRANSPOSASE DOMAIN-CONTAINING PROTEIN"/>
    <property type="match status" value="1"/>
</dbReference>
<sequence>MTVRAFQTCLCPIIIIDGSHLKRKYLGMMFVATNMYGNNQILLIAFGVGKTESRESCIWFLSRLKECIGDMPSLAIILDIVDSIEMVIQVVFPNAYHKLCCHHLLMNMITKIDKQERTKILFWEDAKDYRQLRRALNEDYRTWLEIIGYEKWARSYFLVVRYNIMTSKNAKSINSLSIDAQKLQITMLIDFFRATMQQWWCQRRKC</sequence>
<dbReference type="InterPro" id="IPR018289">
    <property type="entry name" value="MULE_transposase_dom"/>
</dbReference>
<evidence type="ECO:0000313" key="3">
    <source>
        <dbReference type="Proteomes" id="UP000235145"/>
    </source>
</evidence>
<accession>A0A9R1V1V9</accession>
<dbReference type="Proteomes" id="UP000235145">
    <property type="component" value="Unassembled WGS sequence"/>
</dbReference>
<dbReference type="EMBL" id="NBSK02000007">
    <property type="protein sequence ID" value="KAJ0197052.1"/>
    <property type="molecule type" value="Genomic_DNA"/>
</dbReference>
<proteinExistence type="predicted"/>
<evidence type="ECO:0000313" key="2">
    <source>
        <dbReference type="EMBL" id="KAJ0197052.1"/>
    </source>
</evidence>
<evidence type="ECO:0000259" key="1">
    <source>
        <dbReference type="Pfam" id="PF10551"/>
    </source>
</evidence>
<protein>
    <recommendedName>
        <fullName evidence="1">MULE transposase domain-containing protein</fullName>
    </recommendedName>
</protein>
<reference evidence="2 3" key="1">
    <citation type="journal article" date="2017" name="Nat. Commun.">
        <title>Genome assembly with in vitro proximity ligation data and whole-genome triplication in lettuce.</title>
        <authorList>
            <person name="Reyes-Chin-Wo S."/>
            <person name="Wang Z."/>
            <person name="Yang X."/>
            <person name="Kozik A."/>
            <person name="Arikit S."/>
            <person name="Song C."/>
            <person name="Xia L."/>
            <person name="Froenicke L."/>
            <person name="Lavelle D.O."/>
            <person name="Truco M.J."/>
            <person name="Xia R."/>
            <person name="Zhu S."/>
            <person name="Xu C."/>
            <person name="Xu H."/>
            <person name="Xu X."/>
            <person name="Cox K."/>
            <person name="Korf I."/>
            <person name="Meyers B.C."/>
            <person name="Michelmore R.W."/>
        </authorList>
    </citation>
    <scope>NUCLEOTIDE SEQUENCE [LARGE SCALE GENOMIC DNA]</scope>
    <source>
        <strain evidence="3">cv. Salinas</strain>
        <tissue evidence="2">Seedlings</tissue>
    </source>
</reference>
<dbReference type="AlphaFoldDB" id="A0A9R1V1V9"/>
<dbReference type="Pfam" id="PF10551">
    <property type="entry name" value="MULE"/>
    <property type="match status" value="1"/>
</dbReference>
<keyword evidence="3" id="KW-1185">Reference proteome</keyword>
<feature type="domain" description="MULE transposase" evidence="1">
    <location>
        <begin position="14"/>
        <end position="107"/>
    </location>
</feature>
<comment type="caution">
    <text evidence="2">The sequence shown here is derived from an EMBL/GenBank/DDBJ whole genome shotgun (WGS) entry which is preliminary data.</text>
</comment>